<comment type="caution">
    <text evidence="7">The sequence shown here is derived from an EMBL/GenBank/DDBJ whole genome shotgun (WGS) entry which is preliminary data.</text>
</comment>
<feature type="transmembrane region" description="Helical" evidence="6">
    <location>
        <begin position="212"/>
        <end position="233"/>
    </location>
</feature>
<evidence type="ECO:0000256" key="1">
    <source>
        <dbReference type="ARBA" id="ARBA00004141"/>
    </source>
</evidence>
<dbReference type="Proteomes" id="UP001337655">
    <property type="component" value="Unassembled WGS sequence"/>
</dbReference>
<evidence type="ECO:0000256" key="6">
    <source>
        <dbReference type="SAM" id="Phobius"/>
    </source>
</evidence>
<evidence type="ECO:0000256" key="3">
    <source>
        <dbReference type="ARBA" id="ARBA00022989"/>
    </source>
</evidence>
<sequence length="486" mass="54000">MAKHDCPVPKGAENYGKRGTSWHPMLYLSLACLGATTAISISLIFQHLRRYRAPKEQRQIIRIIFSVVAYSLVAFFELFQYEDAEYLDPLGDVYEAFGLCALFLLFIQYASPNGTFDEATFDAVKSGEDIATTFNWPKIAWIFVFQYVIVEVLCVGVQEATQAAGVFCMNSLSPQFTHLWIEIIESISIGACVLAIVKFYQRMKTTMKAKRGLSKIAMFKGIVFIRFVQQWVFSLLLQHDVIKPGPAFSYNDILYGIPATATCAEMVLFSLGFWYSFSSSEYSSTAKPHVRPLPMWKAVLDALNPTDFVLGVVRIFPLCMQVRKTGDWSAYRASTKKQGLAGAIRKGRNRYKNRGQDRYQELDQGTQNLTRPTESHQSQDFGRPSMSGGLGGQCVYQPPGASPPGDEGSYLTGGLDGSGHRRAASQQYLMADHASPGRPRASSQSSLMAESQPPPGYFKPGQRYDRSRSPSPSPFAGAPMGGREMI</sequence>
<feature type="compositionally biased region" description="Polar residues" evidence="5">
    <location>
        <begin position="363"/>
        <end position="380"/>
    </location>
</feature>
<feature type="transmembrane region" description="Helical" evidence="6">
    <location>
        <begin position="178"/>
        <end position="200"/>
    </location>
</feature>
<feature type="transmembrane region" description="Helical" evidence="6">
    <location>
        <begin position="139"/>
        <end position="158"/>
    </location>
</feature>
<evidence type="ECO:0000256" key="2">
    <source>
        <dbReference type="ARBA" id="ARBA00022692"/>
    </source>
</evidence>
<evidence type="ECO:0008006" key="9">
    <source>
        <dbReference type="Google" id="ProtNLM"/>
    </source>
</evidence>
<feature type="transmembrane region" description="Helical" evidence="6">
    <location>
        <begin position="93"/>
        <end position="111"/>
    </location>
</feature>
<keyword evidence="8" id="KW-1185">Reference proteome</keyword>
<keyword evidence="4 6" id="KW-0472">Membrane</keyword>
<keyword evidence="3 6" id="KW-1133">Transmembrane helix</keyword>
<feature type="transmembrane region" description="Helical" evidence="6">
    <location>
        <begin position="253"/>
        <end position="277"/>
    </location>
</feature>
<evidence type="ECO:0000313" key="8">
    <source>
        <dbReference type="Proteomes" id="UP001337655"/>
    </source>
</evidence>
<feature type="transmembrane region" description="Helical" evidence="6">
    <location>
        <begin position="25"/>
        <end position="48"/>
    </location>
</feature>
<gene>
    <name evidence="7" type="ORF">LTR77_006333</name>
</gene>
<dbReference type="GeneID" id="89927673"/>
<proteinExistence type="predicted"/>
<dbReference type="PROSITE" id="PS51257">
    <property type="entry name" value="PROKAR_LIPOPROTEIN"/>
    <property type="match status" value="1"/>
</dbReference>
<evidence type="ECO:0000313" key="7">
    <source>
        <dbReference type="EMBL" id="KAK5169024.1"/>
    </source>
</evidence>
<dbReference type="EMBL" id="JAVRRT010000009">
    <property type="protein sequence ID" value="KAK5169024.1"/>
    <property type="molecule type" value="Genomic_DNA"/>
</dbReference>
<evidence type="ECO:0000256" key="5">
    <source>
        <dbReference type="SAM" id="MobiDB-lite"/>
    </source>
</evidence>
<dbReference type="AlphaFoldDB" id="A0AAV9PAL4"/>
<dbReference type="SMART" id="SM01417">
    <property type="entry name" value="Solute_trans_a"/>
    <property type="match status" value="1"/>
</dbReference>
<evidence type="ECO:0000256" key="4">
    <source>
        <dbReference type="ARBA" id="ARBA00023136"/>
    </source>
</evidence>
<organism evidence="7 8">
    <name type="scientific">Saxophila tyrrhenica</name>
    <dbReference type="NCBI Taxonomy" id="1690608"/>
    <lineage>
        <taxon>Eukaryota</taxon>
        <taxon>Fungi</taxon>
        <taxon>Dikarya</taxon>
        <taxon>Ascomycota</taxon>
        <taxon>Pezizomycotina</taxon>
        <taxon>Dothideomycetes</taxon>
        <taxon>Dothideomycetidae</taxon>
        <taxon>Mycosphaerellales</taxon>
        <taxon>Extremaceae</taxon>
        <taxon>Saxophila</taxon>
    </lineage>
</organism>
<feature type="region of interest" description="Disordered" evidence="5">
    <location>
        <begin position="345"/>
        <end position="486"/>
    </location>
</feature>
<protein>
    <recommendedName>
        <fullName evidence="9">DUF300-domain-containing protein</fullName>
    </recommendedName>
</protein>
<dbReference type="PANTHER" id="PTHR23423">
    <property type="entry name" value="ORGANIC SOLUTE TRANSPORTER-RELATED"/>
    <property type="match status" value="1"/>
</dbReference>
<feature type="transmembrane region" description="Helical" evidence="6">
    <location>
        <begin position="60"/>
        <end position="81"/>
    </location>
</feature>
<dbReference type="Pfam" id="PF03619">
    <property type="entry name" value="Solute_trans_a"/>
    <property type="match status" value="1"/>
</dbReference>
<dbReference type="RefSeq" id="XP_064658490.1">
    <property type="nucleotide sequence ID" value="XM_064803575.1"/>
</dbReference>
<dbReference type="InterPro" id="IPR005178">
    <property type="entry name" value="Ostalpha/TMEM184C"/>
</dbReference>
<accession>A0AAV9PAL4</accession>
<reference evidence="7 8" key="1">
    <citation type="submission" date="2023-08" db="EMBL/GenBank/DDBJ databases">
        <title>Black Yeasts Isolated from many extreme environments.</title>
        <authorList>
            <person name="Coleine C."/>
            <person name="Stajich J.E."/>
            <person name="Selbmann L."/>
        </authorList>
    </citation>
    <scope>NUCLEOTIDE SEQUENCE [LARGE SCALE GENOMIC DNA]</scope>
    <source>
        <strain evidence="7 8">CCFEE 5935</strain>
    </source>
</reference>
<keyword evidence="2 6" id="KW-0812">Transmembrane</keyword>
<name>A0AAV9PAL4_9PEZI</name>
<comment type="subcellular location">
    <subcellularLocation>
        <location evidence="1">Membrane</location>
        <topology evidence="1">Multi-pass membrane protein</topology>
    </subcellularLocation>
</comment>
<dbReference type="GO" id="GO:0016020">
    <property type="term" value="C:membrane"/>
    <property type="evidence" value="ECO:0007669"/>
    <property type="project" value="UniProtKB-SubCell"/>
</dbReference>